<reference evidence="2" key="2">
    <citation type="submission" date="2023-06" db="EMBL/GenBank/DDBJ databases">
        <authorList>
            <person name="Ma L."/>
            <person name="Liu K.-W."/>
            <person name="Li Z."/>
            <person name="Hsiao Y.-Y."/>
            <person name="Qi Y."/>
            <person name="Fu T."/>
            <person name="Tang G."/>
            <person name="Zhang D."/>
            <person name="Sun W.-H."/>
            <person name="Liu D.-K."/>
            <person name="Li Y."/>
            <person name="Chen G.-Z."/>
            <person name="Liu X.-D."/>
            <person name="Liao X.-Y."/>
            <person name="Jiang Y.-T."/>
            <person name="Yu X."/>
            <person name="Hao Y."/>
            <person name="Huang J."/>
            <person name="Zhao X.-W."/>
            <person name="Ke S."/>
            <person name="Chen Y.-Y."/>
            <person name="Wu W.-L."/>
            <person name="Hsu J.-L."/>
            <person name="Lin Y.-F."/>
            <person name="Huang M.-D."/>
            <person name="Li C.-Y."/>
            <person name="Huang L."/>
            <person name="Wang Z.-W."/>
            <person name="Zhao X."/>
            <person name="Zhong W.-Y."/>
            <person name="Peng D.-H."/>
            <person name="Ahmad S."/>
            <person name="Lan S."/>
            <person name="Zhang J.-S."/>
            <person name="Tsai W.-C."/>
            <person name="Van De Peer Y."/>
            <person name="Liu Z.-J."/>
        </authorList>
    </citation>
    <scope>NUCLEOTIDE SEQUENCE</scope>
    <source>
        <strain evidence="2">CP</strain>
        <tissue evidence="2">Leaves</tissue>
    </source>
</reference>
<gene>
    <name evidence="2" type="ORF">QJS10_CPA07g01407</name>
</gene>
<reference evidence="2" key="1">
    <citation type="journal article" date="2023" name="Nat. Commun.">
        <title>Diploid and tetraploid genomes of Acorus and the evolution of monocots.</title>
        <authorList>
            <person name="Ma L."/>
            <person name="Liu K.W."/>
            <person name="Li Z."/>
            <person name="Hsiao Y.Y."/>
            <person name="Qi Y."/>
            <person name="Fu T."/>
            <person name="Tang G.D."/>
            <person name="Zhang D."/>
            <person name="Sun W.H."/>
            <person name="Liu D.K."/>
            <person name="Li Y."/>
            <person name="Chen G.Z."/>
            <person name="Liu X.D."/>
            <person name="Liao X.Y."/>
            <person name="Jiang Y.T."/>
            <person name="Yu X."/>
            <person name="Hao Y."/>
            <person name="Huang J."/>
            <person name="Zhao X.W."/>
            <person name="Ke S."/>
            <person name="Chen Y.Y."/>
            <person name="Wu W.L."/>
            <person name="Hsu J.L."/>
            <person name="Lin Y.F."/>
            <person name="Huang M.D."/>
            <person name="Li C.Y."/>
            <person name="Huang L."/>
            <person name="Wang Z.W."/>
            <person name="Zhao X."/>
            <person name="Zhong W.Y."/>
            <person name="Peng D.H."/>
            <person name="Ahmad S."/>
            <person name="Lan S."/>
            <person name="Zhang J.S."/>
            <person name="Tsai W.C."/>
            <person name="Van de Peer Y."/>
            <person name="Liu Z.J."/>
        </authorList>
    </citation>
    <scope>NUCLEOTIDE SEQUENCE</scope>
    <source>
        <strain evidence="2">CP</strain>
    </source>
</reference>
<proteinExistence type="predicted"/>
<sequence>MIVESMGVEMHWVIRLMKVGEKPNLSIASLRNPQLSLSKALEMSTLRHIEPPWRETSESIPLFTHEEPSLSPHPLEQGTFIIILFGWPNQPMRGLVFGNLSRSFYASSKMGLIGPLVTANPHQKVNWIINSRGEWDISLIDNSNLKAILQDTRLLPCPDLNNPDTMGWVPNDLGPASVKTCWEVIRPHSPKVNWNRIVWHPFLLPRVSMFLWRAFHKKTPTDEWSMKRGFSLASRCHLCHKQMESEMHIFFECEALATVWVHLAHWFKADPPRIPS</sequence>
<evidence type="ECO:0000313" key="3">
    <source>
        <dbReference type="Proteomes" id="UP001180020"/>
    </source>
</evidence>
<keyword evidence="3" id="KW-1185">Reference proteome</keyword>
<dbReference type="Proteomes" id="UP001180020">
    <property type="component" value="Unassembled WGS sequence"/>
</dbReference>
<dbReference type="EMBL" id="JAUJYO010000007">
    <property type="protein sequence ID" value="KAK1312825.1"/>
    <property type="molecule type" value="Genomic_DNA"/>
</dbReference>
<comment type="caution">
    <text evidence="2">The sequence shown here is derived from an EMBL/GenBank/DDBJ whole genome shotgun (WGS) entry which is preliminary data.</text>
</comment>
<protein>
    <recommendedName>
        <fullName evidence="1">Reverse transcriptase zinc-binding domain-containing protein</fullName>
    </recommendedName>
</protein>
<dbReference type="AlphaFoldDB" id="A0AAV9EJ27"/>
<accession>A0AAV9EJ27</accession>
<name>A0AAV9EJ27_ACOCL</name>
<dbReference type="InterPro" id="IPR026960">
    <property type="entry name" value="RVT-Znf"/>
</dbReference>
<feature type="domain" description="Reverse transcriptase zinc-binding" evidence="1">
    <location>
        <begin position="177"/>
        <end position="260"/>
    </location>
</feature>
<dbReference type="Pfam" id="PF13966">
    <property type="entry name" value="zf-RVT"/>
    <property type="match status" value="1"/>
</dbReference>
<evidence type="ECO:0000259" key="1">
    <source>
        <dbReference type="Pfam" id="PF13966"/>
    </source>
</evidence>
<evidence type="ECO:0000313" key="2">
    <source>
        <dbReference type="EMBL" id="KAK1312825.1"/>
    </source>
</evidence>
<organism evidence="2 3">
    <name type="scientific">Acorus calamus</name>
    <name type="common">Sweet flag</name>
    <dbReference type="NCBI Taxonomy" id="4465"/>
    <lineage>
        <taxon>Eukaryota</taxon>
        <taxon>Viridiplantae</taxon>
        <taxon>Streptophyta</taxon>
        <taxon>Embryophyta</taxon>
        <taxon>Tracheophyta</taxon>
        <taxon>Spermatophyta</taxon>
        <taxon>Magnoliopsida</taxon>
        <taxon>Liliopsida</taxon>
        <taxon>Acoraceae</taxon>
        <taxon>Acorus</taxon>
    </lineage>
</organism>